<comment type="caution">
    <text evidence="2">The sequence shown here is derived from an EMBL/GenBank/DDBJ whole genome shotgun (WGS) entry which is preliminary data.</text>
</comment>
<protein>
    <recommendedName>
        <fullName evidence="4">Type 1 fimbrial protein</fullName>
    </recommendedName>
</protein>
<sequence length="112" mass="11955">MSIRSANTAIGLLNGLFLASAWATICVAHASGPQPTSIATGTITFHGSVVEGTCSVNTANQQLSDCSTRMARQVKLSTSALPPVNYSETLRTEKDVRSDRLITRKIILANYD</sequence>
<evidence type="ECO:0000256" key="1">
    <source>
        <dbReference type="SAM" id="SignalP"/>
    </source>
</evidence>
<dbReference type="EMBL" id="SMYL01000015">
    <property type="protein sequence ID" value="TDK60644.1"/>
    <property type="molecule type" value="Genomic_DNA"/>
</dbReference>
<accession>A0A4R5VQD8</accession>
<name>A0A4R5VQD8_9BURK</name>
<feature type="signal peptide" evidence="1">
    <location>
        <begin position="1"/>
        <end position="30"/>
    </location>
</feature>
<keyword evidence="1" id="KW-0732">Signal</keyword>
<evidence type="ECO:0000313" key="3">
    <source>
        <dbReference type="Proteomes" id="UP000294829"/>
    </source>
</evidence>
<evidence type="ECO:0000313" key="2">
    <source>
        <dbReference type="EMBL" id="TDK60644.1"/>
    </source>
</evidence>
<keyword evidence="3" id="KW-1185">Reference proteome</keyword>
<dbReference type="Proteomes" id="UP000294829">
    <property type="component" value="Unassembled WGS sequence"/>
</dbReference>
<proteinExistence type="predicted"/>
<organism evidence="2 3">
    <name type="scientific">Sapientia aquatica</name>
    <dbReference type="NCBI Taxonomy" id="1549640"/>
    <lineage>
        <taxon>Bacteria</taxon>
        <taxon>Pseudomonadati</taxon>
        <taxon>Pseudomonadota</taxon>
        <taxon>Betaproteobacteria</taxon>
        <taxon>Burkholderiales</taxon>
        <taxon>Oxalobacteraceae</taxon>
        <taxon>Sapientia</taxon>
    </lineage>
</organism>
<reference evidence="2 3" key="1">
    <citation type="submission" date="2019-03" db="EMBL/GenBank/DDBJ databases">
        <title>Sapientia aquatica gen. nov., sp. nov., isolated from a crater lake.</title>
        <authorList>
            <person name="Felfoldi T."/>
            <person name="Szabo A."/>
            <person name="Toth E."/>
            <person name="Schumann P."/>
            <person name="Keki Z."/>
            <person name="Marialigeti K."/>
            <person name="Mathe I."/>
        </authorList>
    </citation>
    <scope>NUCLEOTIDE SEQUENCE [LARGE SCALE GENOMIC DNA]</scope>
    <source>
        <strain evidence="2 3">SA-152</strain>
    </source>
</reference>
<dbReference type="RefSeq" id="WP_133331047.1">
    <property type="nucleotide sequence ID" value="NZ_SMYL01000015.1"/>
</dbReference>
<dbReference type="AlphaFoldDB" id="A0A4R5VQD8"/>
<evidence type="ECO:0008006" key="4">
    <source>
        <dbReference type="Google" id="ProtNLM"/>
    </source>
</evidence>
<gene>
    <name evidence="2" type="ORF">E2I14_17820</name>
</gene>
<feature type="chain" id="PRO_5020841945" description="Type 1 fimbrial protein" evidence="1">
    <location>
        <begin position="31"/>
        <end position="112"/>
    </location>
</feature>